<feature type="region of interest" description="Disordered" evidence="1">
    <location>
        <begin position="62"/>
        <end position="99"/>
    </location>
</feature>
<dbReference type="Gene3D" id="1.20.5.320">
    <property type="entry name" value="6-Phosphogluconate Dehydrogenase, domain 3"/>
    <property type="match status" value="1"/>
</dbReference>
<proteinExistence type="predicted"/>
<evidence type="ECO:0000313" key="3">
    <source>
        <dbReference type="WBParaSite" id="ACAC_0000256701-mRNA-1"/>
    </source>
</evidence>
<sequence length="128" mass="14110">MLSISAFGATQKRSTEKRVFLFARLKSKHLCVELLGPYFPSQIFRFYLMHFLTNVVGGACPSRSPQEAAEQPGPPGPPGPAGPAGPRGPPGMAAQGRFRREAKVTDIEWKLKVQIKRKESPITDCCRE</sequence>
<name>A0A0K0CY67_ANGCA</name>
<organism evidence="2 3">
    <name type="scientific">Angiostrongylus cantonensis</name>
    <name type="common">Rat lungworm</name>
    <dbReference type="NCBI Taxonomy" id="6313"/>
    <lineage>
        <taxon>Eukaryota</taxon>
        <taxon>Metazoa</taxon>
        <taxon>Ecdysozoa</taxon>
        <taxon>Nematoda</taxon>
        <taxon>Chromadorea</taxon>
        <taxon>Rhabditida</taxon>
        <taxon>Rhabditina</taxon>
        <taxon>Rhabditomorpha</taxon>
        <taxon>Strongyloidea</taxon>
        <taxon>Metastrongylidae</taxon>
        <taxon>Angiostrongylus</taxon>
    </lineage>
</organism>
<feature type="compositionally biased region" description="Pro residues" evidence="1">
    <location>
        <begin position="72"/>
        <end position="89"/>
    </location>
</feature>
<reference evidence="2" key="1">
    <citation type="submission" date="2012-09" db="EMBL/GenBank/DDBJ databases">
        <authorList>
            <person name="Martin A.A."/>
        </authorList>
    </citation>
    <scope>NUCLEOTIDE SEQUENCE</scope>
</reference>
<reference evidence="3" key="2">
    <citation type="submission" date="2017-02" db="UniProtKB">
        <authorList>
            <consortium name="WormBaseParasite"/>
        </authorList>
    </citation>
    <scope>IDENTIFICATION</scope>
</reference>
<evidence type="ECO:0000313" key="2">
    <source>
        <dbReference type="Proteomes" id="UP000035642"/>
    </source>
</evidence>
<accession>A0A0K0CY67</accession>
<evidence type="ECO:0000256" key="1">
    <source>
        <dbReference type="SAM" id="MobiDB-lite"/>
    </source>
</evidence>
<keyword evidence="2" id="KW-1185">Reference proteome</keyword>
<dbReference type="AlphaFoldDB" id="A0A0K0CY67"/>
<dbReference type="Proteomes" id="UP000035642">
    <property type="component" value="Unassembled WGS sequence"/>
</dbReference>
<protein>
    <submittedName>
        <fullName evidence="3">Collagen alpha-1(I) chain-like</fullName>
    </submittedName>
</protein>
<dbReference type="WBParaSite" id="ACAC_0000256701-mRNA-1">
    <property type="protein sequence ID" value="ACAC_0000256701-mRNA-1"/>
    <property type="gene ID" value="ACAC_0000256701"/>
</dbReference>